<dbReference type="EMBL" id="JACXYU010000001">
    <property type="protein sequence ID" value="MBD3930206.1"/>
    <property type="molecule type" value="Genomic_DNA"/>
</dbReference>
<feature type="region of interest" description="Disordered" evidence="1">
    <location>
        <begin position="1"/>
        <end position="48"/>
    </location>
</feature>
<dbReference type="AlphaFoldDB" id="A0A927EVG2"/>
<keyword evidence="4" id="KW-1185">Reference proteome</keyword>
<evidence type="ECO:0000256" key="2">
    <source>
        <dbReference type="SAM" id="Phobius"/>
    </source>
</evidence>
<organism evidence="3 4">
    <name type="scientific">Streptomyces chumphonensis</name>
    <dbReference type="NCBI Taxonomy" id="1214925"/>
    <lineage>
        <taxon>Bacteria</taxon>
        <taxon>Bacillati</taxon>
        <taxon>Actinomycetota</taxon>
        <taxon>Actinomycetes</taxon>
        <taxon>Kitasatosporales</taxon>
        <taxon>Streptomycetaceae</taxon>
        <taxon>Streptomyces</taxon>
    </lineage>
</organism>
<evidence type="ECO:0000313" key="3">
    <source>
        <dbReference type="EMBL" id="MBD3930206.1"/>
    </source>
</evidence>
<reference evidence="3" key="1">
    <citation type="submission" date="2020-09" db="EMBL/GenBank/DDBJ databases">
        <title>Secondary metabolite and genome analysis of marine Streptomyces chumphonensis KK1-2T.</title>
        <authorList>
            <person name="Phongsopitanun W."/>
            <person name="Kanchanasin P."/>
            <person name="Pittayakhajonwut P."/>
            <person name="Suwanborirux K."/>
            <person name="Tanasupawat S."/>
        </authorList>
    </citation>
    <scope>NUCLEOTIDE SEQUENCE</scope>
    <source>
        <strain evidence="3">KK1-2</strain>
    </source>
</reference>
<dbReference type="RefSeq" id="WP_191207501.1">
    <property type="nucleotide sequence ID" value="NZ_BAABKL010000021.1"/>
</dbReference>
<keyword evidence="2" id="KW-0472">Membrane</keyword>
<feature type="region of interest" description="Disordered" evidence="1">
    <location>
        <begin position="213"/>
        <end position="261"/>
    </location>
</feature>
<evidence type="ECO:0008006" key="5">
    <source>
        <dbReference type="Google" id="ProtNLM"/>
    </source>
</evidence>
<feature type="compositionally biased region" description="Pro residues" evidence="1">
    <location>
        <begin position="1"/>
        <end position="17"/>
    </location>
</feature>
<protein>
    <recommendedName>
        <fullName evidence="5">ABC transporter permease</fullName>
    </recommendedName>
</protein>
<feature type="transmembrane region" description="Helical" evidence="2">
    <location>
        <begin position="104"/>
        <end position="128"/>
    </location>
</feature>
<keyword evidence="2" id="KW-0812">Transmembrane</keyword>
<feature type="transmembrane region" description="Helical" evidence="2">
    <location>
        <begin position="186"/>
        <end position="207"/>
    </location>
</feature>
<sequence>MTAPTPSSPQPGRPSGPEPGRQPLHDPWAARPPAGEGVDTPERGGPTGEVVGASDLWQWILTAVAVTAGGALLGLLWWWLAPDVAYISDGRDAFLRNNESEDSFGVQGTFALLAAALGVLSGLVAFLLRRAGGVGVVLGLASGGVLGSWAGAWFGGLLGPGGDLTARAVEAGRGGVFSGPLELSGWVLWLLWPLAALTTHLLLVAAFGPREAAPRVPPQSWGTPQDRPPKDVSPQDRPPNSAVPPAPQHPRPQPPGEPPRP</sequence>
<name>A0A927EVG2_9ACTN</name>
<evidence type="ECO:0000313" key="4">
    <source>
        <dbReference type="Proteomes" id="UP000632289"/>
    </source>
</evidence>
<evidence type="ECO:0000256" key="1">
    <source>
        <dbReference type="SAM" id="MobiDB-lite"/>
    </source>
</evidence>
<comment type="caution">
    <text evidence="3">The sequence shown here is derived from an EMBL/GenBank/DDBJ whole genome shotgun (WGS) entry which is preliminary data.</text>
</comment>
<gene>
    <name evidence="3" type="ORF">IF129_01280</name>
</gene>
<accession>A0A927EVG2</accession>
<proteinExistence type="predicted"/>
<feature type="compositionally biased region" description="Pro residues" evidence="1">
    <location>
        <begin position="241"/>
        <end position="261"/>
    </location>
</feature>
<feature type="transmembrane region" description="Helical" evidence="2">
    <location>
        <begin position="59"/>
        <end position="80"/>
    </location>
</feature>
<keyword evidence="2" id="KW-1133">Transmembrane helix</keyword>
<dbReference type="Proteomes" id="UP000632289">
    <property type="component" value="Unassembled WGS sequence"/>
</dbReference>
<feature type="transmembrane region" description="Helical" evidence="2">
    <location>
        <begin position="135"/>
        <end position="154"/>
    </location>
</feature>